<organism evidence="2 3">
    <name type="scientific">Gossypium arboreum</name>
    <name type="common">Tree cotton</name>
    <name type="synonym">Gossypium nanking</name>
    <dbReference type="NCBI Taxonomy" id="29729"/>
    <lineage>
        <taxon>Eukaryota</taxon>
        <taxon>Viridiplantae</taxon>
        <taxon>Streptophyta</taxon>
        <taxon>Embryophyta</taxon>
        <taxon>Tracheophyta</taxon>
        <taxon>Spermatophyta</taxon>
        <taxon>Magnoliopsida</taxon>
        <taxon>eudicotyledons</taxon>
        <taxon>Gunneridae</taxon>
        <taxon>Pentapetalae</taxon>
        <taxon>rosids</taxon>
        <taxon>malvids</taxon>
        <taxon>Malvales</taxon>
        <taxon>Malvaceae</taxon>
        <taxon>Malvoideae</taxon>
        <taxon>Gossypium</taxon>
    </lineage>
</organism>
<name>A0A0B0MQ31_GOSAR</name>
<comment type="caution">
    <text evidence="2">The sequence shown here is derived from an EMBL/GenBank/DDBJ whole genome shotgun (WGS) entry which is preliminary data.</text>
</comment>
<feature type="compositionally biased region" description="Polar residues" evidence="1">
    <location>
        <begin position="1"/>
        <end position="13"/>
    </location>
</feature>
<evidence type="ECO:0000256" key="1">
    <source>
        <dbReference type="SAM" id="MobiDB-lite"/>
    </source>
</evidence>
<accession>A0A0B0MQ31</accession>
<gene>
    <name evidence="2" type="ORF">F383_39159</name>
</gene>
<dbReference type="EMBL" id="JRRC01167738">
    <property type="protein sequence ID" value="KHG01056.1"/>
    <property type="molecule type" value="Genomic_DNA"/>
</dbReference>
<proteinExistence type="predicted"/>
<feature type="region of interest" description="Disordered" evidence="1">
    <location>
        <begin position="1"/>
        <end position="20"/>
    </location>
</feature>
<evidence type="ECO:0000313" key="3">
    <source>
        <dbReference type="Proteomes" id="UP000032142"/>
    </source>
</evidence>
<keyword evidence="3" id="KW-1185">Reference proteome</keyword>
<sequence>MPSYISQTRTQLNEFGHSHP</sequence>
<dbReference type="Proteomes" id="UP000032142">
    <property type="component" value="Unassembled WGS sequence"/>
</dbReference>
<reference evidence="3" key="1">
    <citation type="submission" date="2014-09" db="EMBL/GenBank/DDBJ databases">
        <authorList>
            <person name="Mudge J."/>
            <person name="Ramaraj T."/>
            <person name="Lindquist I.E."/>
            <person name="Bharti A.K."/>
            <person name="Sundararajan A."/>
            <person name="Cameron C.T."/>
            <person name="Woodward J.E."/>
            <person name="May G.D."/>
            <person name="Brubaker C."/>
            <person name="Broadhvest J."/>
            <person name="Wilkins T.A."/>
        </authorList>
    </citation>
    <scope>NUCLEOTIDE SEQUENCE</scope>
    <source>
        <strain evidence="3">cv. AKA8401</strain>
    </source>
</reference>
<evidence type="ECO:0000313" key="2">
    <source>
        <dbReference type="EMBL" id="KHG01056.1"/>
    </source>
</evidence>
<dbReference type="AlphaFoldDB" id="A0A0B0MQ31"/>
<protein>
    <submittedName>
        <fullName evidence="2">Uncharacterized protein</fullName>
    </submittedName>
</protein>